<sequence>MAIATVITVVFPLWRLSRPYKGLWQEIAIGFLGFWLMGGITELITRGAEGVGLRWWVAPVFLLVVFWVAQEADKQEADKQEAPRVAPQTVEE</sequence>
<keyword evidence="1" id="KW-0472">Membrane</keyword>
<reference evidence="2 3" key="1">
    <citation type="journal article" date="2003" name="Genome Res.">
        <title>Comparative complete genome sequence analysis of the amino acid replacements responsible for the thermostability of Corynebacterium efficiens.</title>
        <authorList>
            <person name="Nishio Y."/>
            <person name="Nakamura Y."/>
            <person name="Kawarabayasi Y."/>
            <person name="Usuda Y."/>
            <person name="Kimura E."/>
            <person name="Sugimoto S."/>
            <person name="Matsui K."/>
            <person name="Yamagishi A."/>
            <person name="Kikuchi H."/>
            <person name="Ikeo K."/>
            <person name="Gojobori T."/>
        </authorList>
    </citation>
    <scope>NUCLEOTIDE SEQUENCE [LARGE SCALE GENOMIC DNA]</scope>
    <source>
        <strain evidence="3">DSM 44549 / YS-314 / AJ 12310 / JCM 11189 / NBRC 100395</strain>
    </source>
</reference>
<evidence type="ECO:0000313" key="2">
    <source>
        <dbReference type="EMBL" id="BAC19676.1"/>
    </source>
</evidence>
<feature type="transmembrane region" description="Helical" evidence="1">
    <location>
        <begin position="51"/>
        <end position="69"/>
    </location>
</feature>
<dbReference type="AlphaFoldDB" id="Q8FLK2"/>
<keyword evidence="3" id="KW-1185">Reference proteome</keyword>
<dbReference type="HOGENOM" id="CLU_2408246_0_0_11"/>
<proteinExistence type="predicted"/>
<feature type="transmembrane region" description="Helical" evidence="1">
    <location>
        <begin position="27"/>
        <end position="44"/>
    </location>
</feature>
<dbReference type="KEGG" id="cef:CE2866"/>
<accession>Q8FLK2</accession>
<protein>
    <submittedName>
        <fullName evidence="2">Uncharacterized protein</fullName>
    </submittedName>
</protein>
<keyword evidence="1" id="KW-0812">Transmembrane</keyword>
<evidence type="ECO:0000256" key="1">
    <source>
        <dbReference type="SAM" id="Phobius"/>
    </source>
</evidence>
<keyword evidence="1" id="KW-1133">Transmembrane helix</keyword>
<name>Q8FLK2_COREF</name>
<organism evidence="2 3">
    <name type="scientific">Corynebacterium efficiens (strain DSM 44549 / YS-314 / AJ 12310 / JCM 11189 / NBRC 100395)</name>
    <dbReference type="NCBI Taxonomy" id="196164"/>
    <lineage>
        <taxon>Bacteria</taxon>
        <taxon>Bacillati</taxon>
        <taxon>Actinomycetota</taxon>
        <taxon>Actinomycetes</taxon>
        <taxon>Mycobacteriales</taxon>
        <taxon>Corynebacteriaceae</taxon>
        <taxon>Corynebacterium</taxon>
    </lineage>
</organism>
<dbReference type="EMBL" id="BA000035">
    <property type="protein sequence ID" value="BAC19676.1"/>
    <property type="molecule type" value="Genomic_DNA"/>
</dbReference>
<dbReference type="Proteomes" id="UP000001409">
    <property type="component" value="Chromosome"/>
</dbReference>
<evidence type="ECO:0000313" key="3">
    <source>
        <dbReference type="Proteomes" id="UP000001409"/>
    </source>
</evidence>